<keyword evidence="2" id="KW-0812">Transmembrane</keyword>
<dbReference type="PRINTS" id="PR00081">
    <property type="entry name" value="GDHRDH"/>
</dbReference>
<dbReference type="PANTHER" id="PTHR43313:SF50">
    <property type="entry name" value="GH26015P"/>
    <property type="match status" value="1"/>
</dbReference>
<sequence length="352" mass="38704">MSTTDTPSPSPEFQSGQDQVCIPVMSVPLLLLAASTVILTVILISWFYRSLRINKKNSDLHVLITGCDTGFGNRCARRLDQLGFHVFAACLTAEKVQELTESCSENLLALQMDVTDEASILEALKTVKKHLPQDKGLWAVINNAGIMGAPVVCEWLNKSDYQATIGVNFLGMMSVTNAFLPLVRKERGRIVNMGSTAGRLAILPASYSVSKFCVEAYSDCLRREVSVMGVSVHIIEPGGYQTNITNADLHVSSISKRFSELDSEVQTFYGETYKKKLMDTISLSCKILSTSNIDEVVDAYIHAVTARFPKIRYVVGLNGNLVFRPLWTLPTWLVDFAITLAVPKPEGLKSAS</sequence>
<accession>A0A8S3ZJ90</accession>
<organism evidence="3 4">
    <name type="scientific">Candidula unifasciata</name>
    <dbReference type="NCBI Taxonomy" id="100452"/>
    <lineage>
        <taxon>Eukaryota</taxon>
        <taxon>Metazoa</taxon>
        <taxon>Spiralia</taxon>
        <taxon>Lophotrochozoa</taxon>
        <taxon>Mollusca</taxon>
        <taxon>Gastropoda</taxon>
        <taxon>Heterobranchia</taxon>
        <taxon>Euthyneura</taxon>
        <taxon>Panpulmonata</taxon>
        <taxon>Eupulmonata</taxon>
        <taxon>Stylommatophora</taxon>
        <taxon>Helicina</taxon>
        <taxon>Helicoidea</taxon>
        <taxon>Geomitridae</taxon>
        <taxon>Candidula</taxon>
    </lineage>
</organism>
<dbReference type="SUPFAM" id="SSF51735">
    <property type="entry name" value="NAD(P)-binding Rossmann-fold domains"/>
    <property type="match status" value="1"/>
</dbReference>
<dbReference type="EMBL" id="CAJHNH020003602">
    <property type="protein sequence ID" value="CAG5129634.1"/>
    <property type="molecule type" value="Genomic_DNA"/>
</dbReference>
<comment type="similarity">
    <text evidence="1">Belongs to the short-chain dehydrogenases/reductases (SDR) family.</text>
</comment>
<dbReference type="OrthoDB" id="5296at2759"/>
<keyword evidence="2" id="KW-1133">Transmembrane helix</keyword>
<proteinExistence type="inferred from homology"/>
<dbReference type="InterPro" id="IPR002347">
    <property type="entry name" value="SDR_fam"/>
</dbReference>
<comment type="caution">
    <text evidence="3">The sequence shown here is derived from an EMBL/GenBank/DDBJ whole genome shotgun (WGS) entry which is preliminary data.</text>
</comment>
<dbReference type="InterPro" id="IPR036291">
    <property type="entry name" value="NAD(P)-bd_dom_sf"/>
</dbReference>
<dbReference type="GO" id="GO:0016491">
    <property type="term" value="F:oxidoreductase activity"/>
    <property type="evidence" value="ECO:0007669"/>
    <property type="project" value="TreeGrafter"/>
</dbReference>
<gene>
    <name evidence="3" type="ORF">CUNI_LOCUS15192</name>
</gene>
<evidence type="ECO:0000256" key="1">
    <source>
        <dbReference type="RuleBase" id="RU000363"/>
    </source>
</evidence>
<dbReference type="Pfam" id="PF00106">
    <property type="entry name" value="adh_short"/>
    <property type="match status" value="1"/>
</dbReference>
<evidence type="ECO:0000256" key="2">
    <source>
        <dbReference type="SAM" id="Phobius"/>
    </source>
</evidence>
<dbReference type="AlphaFoldDB" id="A0A8S3ZJ90"/>
<feature type="transmembrane region" description="Helical" evidence="2">
    <location>
        <begin position="29"/>
        <end position="48"/>
    </location>
</feature>
<name>A0A8S3ZJ90_9EUPU</name>
<dbReference type="GO" id="GO:0008202">
    <property type="term" value="P:steroid metabolic process"/>
    <property type="evidence" value="ECO:0007669"/>
    <property type="project" value="TreeGrafter"/>
</dbReference>
<dbReference type="PANTHER" id="PTHR43313">
    <property type="entry name" value="SHORT-CHAIN DEHYDROGENASE/REDUCTASE FAMILY 9C"/>
    <property type="match status" value="1"/>
</dbReference>
<evidence type="ECO:0000313" key="4">
    <source>
        <dbReference type="Proteomes" id="UP000678393"/>
    </source>
</evidence>
<evidence type="ECO:0000313" key="3">
    <source>
        <dbReference type="EMBL" id="CAG5129634.1"/>
    </source>
</evidence>
<keyword evidence="4" id="KW-1185">Reference proteome</keyword>
<dbReference type="PRINTS" id="PR00080">
    <property type="entry name" value="SDRFAMILY"/>
</dbReference>
<feature type="transmembrane region" description="Helical" evidence="2">
    <location>
        <begin position="163"/>
        <end position="183"/>
    </location>
</feature>
<dbReference type="Proteomes" id="UP000678393">
    <property type="component" value="Unassembled WGS sequence"/>
</dbReference>
<keyword evidence="2" id="KW-0472">Membrane</keyword>
<protein>
    <submittedName>
        <fullName evidence="3">Uncharacterized protein</fullName>
    </submittedName>
</protein>
<reference evidence="3" key="1">
    <citation type="submission" date="2021-04" db="EMBL/GenBank/DDBJ databases">
        <authorList>
            <consortium name="Molecular Ecology Group"/>
        </authorList>
    </citation>
    <scope>NUCLEOTIDE SEQUENCE</scope>
</reference>
<dbReference type="Gene3D" id="3.40.50.720">
    <property type="entry name" value="NAD(P)-binding Rossmann-like Domain"/>
    <property type="match status" value="1"/>
</dbReference>
<feature type="transmembrane region" description="Helical" evidence="2">
    <location>
        <begin position="137"/>
        <end position="157"/>
    </location>
</feature>